<dbReference type="HOGENOM" id="CLU_541934_0_0_1"/>
<organism evidence="4 5">
    <name type="scientific">Naumovozyma castellii</name>
    <name type="common">Yeast</name>
    <name type="synonym">Saccharomyces castellii</name>
    <dbReference type="NCBI Taxonomy" id="27288"/>
    <lineage>
        <taxon>Eukaryota</taxon>
        <taxon>Fungi</taxon>
        <taxon>Dikarya</taxon>
        <taxon>Ascomycota</taxon>
        <taxon>Saccharomycotina</taxon>
        <taxon>Saccharomycetes</taxon>
        <taxon>Saccharomycetales</taxon>
        <taxon>Saccharomycetaceae</taxon>
        <taxon>Naumovozyma</taxon>
    </lineage>
</organism>
<dbReference type="GeneID" id="96903017"/>
<accession>G0VD74</accession>
<feature type="domain" description="6-phosphofructo-2-kinase" evidence="3">
    <location>
        <begin position="178"/>
        <end position="369"/>
    </location>
</feature>
<dbReference type="InterPro" id="IPR003094">
    <property type="entry name" value="6Pfruct_kin"/>
</dbReference>
<dbReference type="AlphaFoldDB" id="G0VD74"/>
<dbReference type="GO" id="GO:0005524">
    <property type="term" value="F:ATP binding"/>
    <property type="evidence" value="ECO:0007669"/>
    <property type="project" value="UniProtKB-KW"/>
</dbReference>
<dbReference type="PANTHER" id="PTHR10606:SF1">
    <property type="entry name" value="6-PHOSPHOFRUCTO-2-KINASE 2"/>
    <property type="match status" value="1"/>
</dbReference>
<dbReference type="FunCoup" id="G0VD74">
    <property type="interactions" value="98"/>
</dbReference>
<keyword evidence="2" id="KW-0067">ATP-binding</keyword>
<keyword evidence="5" id="KW-1185">Reference proteome</keyword>
<dbReference type="RefSeq" id="XP_003675800.1">
    <property type="nucleotide sequence ID" value="XM_003675752.1"/>
</dbReference>
<keyword evidence="1" id="KW-0547">Nucleotide-binding</keyword>
<evidence type="ECO:0000259" key="3">
    <source>
        <dbReference type="Pfam" id="PF01591"/>
    </source>
</evidence>
<reference key="2">
    <citation type="submission" date="2011-08" db="EMBL/GenBank/DDBJ databases">
        <title>Genome sequence of Naumovozyma castellii.</title>
        <authorList>
            <person name="Gordon J.L."/>
            <person name="Armisen D."/>
            <person name="Proux-Wera E."/>
            <person name="OhEigeartaigh S.S."/>
            <person name="Byrne K.P."/>
            <person name="Wolfe K.H."/>
        </authorList>
    </citation>
    <scope>NUCLEOTIDE SEQUENCE</scope>
    <source>
        <strain>Type strain:CBS 4309</strain>
    </source>
</reference>
<name>G0VD74_NAUCA</name>
<dbReference type="Pfam" id="PF01591">
    <property type="entry name" value="6PF2K"/>
    <property type="match status" value="1"/>
</dbReference>
<reference evidence="4 5" key="1">
    <citation type="journal article" date="2011" name="Proc. Natl. Acad. Sci. U.S.A.">
        <title>Evolutionary erosion of yeast sex chromosomes by mating-type switching accidents.</title>
        <authorList>
            <person name="Gordon J.L."/>
            <person name="Armisen D."/>
            <person name="Proux-Wera E."/>
            <person name="Oheigeartaigh S.S."/>
            <person name="Byrne K.P."/>
            <person name="Wolfe K.H."/>
        </authorList>
    </citation>
    <scope>NUCLEOTIDE SEQUENCE [LARGE SCALE GENOMIC DNA]</scope>
    <source>
        <strain evidence="5">ATCC 76901 / BCRC 22586 / CBS 4309 / NBRC 1992 / NRRL Y-12630</strain>
    </source>
</reference>
<dbReference type="InterPro" id="IPR027417">
    <property type="entry name" value="P-loop_NTPase"/>
</dbReference>
<dbReference type="Proteomes" id="UP000001640">
    <property type="component" value="Chromosome 3"/>
</dbReference>
<evidence type="ECO:0000256" key="1">
    <source>
        <dbReference type="ARBA" id="ARBA00022741"/>
    </source>
</evidence>
<dbReference type="InParanoid" id="G0VD74"/>
<proteinExistence type="predicted"/>
<dbReference type="GO" id="GO:0006003">
    <property type="term" value="P:fructose 2,6-bisphosphate metabolic process"/>
    <property type="evidence" value="ECO:0007669"/>
    <property type="project" value="InterPro"/>
</dbReference>
<evidence type="ECO:0000313" key="4">
    <source>
        <dbReference type="EMBL" id="CCC69436.1"/>
    </source>
</evidence>
<dbReference type="GO" id="GO:0004331">
    <property type="term" value="F:fructose-2,6-bisphosphate 2-phosphatase activity"/>
    <property type="evidence" value="ECO:0007669"/>
    <property type="project" value="TreeGrafter"/>
</dbReference>
<protein>
    <recommendedName>
        <fullName evidence="3">6-phosphofructo-2-kinase domain-containing protein</fullName>
    </recommendedName>
</protein>
<dbReference type="eggNOG" id="KOG0234">
    <property type="taxonomic scope" value="Eukaryota"/>
</dbReference>
<evidence type="ECO:0000313" key="5">
    <source>
        <dbReference type="Proteomes" id="UP000001640"/>
    </source>
</evidence>
<dbReference type="SUPFAM" id="SSF52540">
    <property type="entry name" value="P-loop containing nucleoside triphosphate hydrolases"/>
    <property type="match status" value="1"/>
</dbReference>
<dbReference type="GO" id="GO:0003873">
    <property type="term" value="F:6-phosphofructo-2-kinase activity"/>
    <property type="evidence" value="ECO:0007669"/>
    <property type="project" value="InterPro"/>
</dbReference>
<dbReference type="PANTHER" id="PTHR10606">
    <property type="entry name" value="6-PHOSPHOFRUCTO-2-KINASE/FRUCTOSE-2,6-BISPHOSPHATASE"/>
    <property type="match status" value="1"/>
</dbReference>
<dbReference type="GO" id="GO:0005829">
    <property type="term" value="C:cytosol"/>
    <property type="evidence" value="ECO:0007669"/>
    <property type="project" value="TreeGrafter"/>
</dbReference>
<dbReference type="InterPro" id="IPR013079">
    <property type="entry name" value="6Phosfructo_kin"/>
</dbReference>
<dbReference type="OrthoDB" id="267323at2759"/>
<dbReference type="GO" id="GO:0006000">
    <property type="term" value="P:fructose metabolic process"/>
    <property type="evidence" value="ECO:0007669"/>
    <property type="project" value="InterPro"/>
</dbReference>
<dbReference type="STRING" id="1064592.G0VD74"/>
<dbReference type="KEGG" id="ncs:NCAS_0C04460"/>
<sequence>MLYTFYSSFLSDHISFLHEYFFSRIKVFILYITRLFLQTIPISIFHNYNTMSFSSQEDIFDDTFYKFFGMHIPNPAPIEIYSLQNEGNNPYDALQQSCLHSSTTNLDQTPVNDLLDNISREAEPSDIEINNSSSSPSSVRGRSYDSFCGIPSYDSPITKPSSFYNDLQLRADTTSPLTLLKAKKYLVVLVGLPASGKSSVAKHLIDYLDQNNVLGQPIRSGIYNAGDVRRSSVIITNGPIIIPNGSVEDDIFNPRNAKKKEEFARVALDSLLHDMANDVIDLAIFDATNSTIERRNYIWNVLRTFNNESNIMVTPLVLEVSCDKSEYIKYNVHNKAFNKDYCGNPYSSSILDFAKRLLYYKKQFTPFNEIEYPLLSSASNGNIFHFRISNAGISSVGNMIMFNKDIFDLETNLLIREIEKFSSNYHRYYGYCYTDRVENFFDNCTSNKQTPSVKAENIQRDYYRKVLSEIFNSSFLETLRMTNVELSCGGSGEQAIHIANNSI</sequence>
<evidence type="ECO:0000256" key="2">
    <source>
        <dbReference type="ARBA" id="ARBA00022840"/>
    </source>
</evidence>
<dbReference type="Gene3D" id="3.40.50.300">
    <property type="entry name" value="P-loop containing nucleotide triphosphate hydrolases"/>
    <property type="match status" value="1"/>
</dbReference>
<dbReference type="EMBL" id="HE576754">
    <property type="protein sequence ID" value="CCC69436.1"/>
    <property type="molecule type" value="Genomic_DNA"/>
</dbReference>
<gene>
    <name evidence="4" type="primary">NCAS0C04460</name>
    <name evidence="4" type="ordered locus">NCAS_0C04460</name>
</gene>